<evidence type="ECO:0000313" key="3">
    <source>
        <dbReference type="Proteomes" id="UP000886523"/>
    </source>
</evidence>
<feature type="compositionally biased region" description="Polar residues" evidence="1">
    <location>
        <begin position="75"/>
        <end position="87"/>
    </location>
</feature>
<evidence type="ECO:0000313" key="2">
    <source>
        <dbReference type="EMBL" id="KAF9506413.1"/>
    </source>
</evidence>
<name>A0A9P6AIL7_9AGAM</name>
<feature type="compositionally biased region" description="Polar residues" evidence="1">
    <location>
        <begin position="232"/>
        <end position="247"/>
    </location>
</feature>
<accession>A0A9P6AIL7</accession>
<proteinExistence type="predicted"/>
<protein>
    <submittedName>
        <fullName evidence="2">Uncharacterized protein</fullName>
    </submittedName>
</protein>
<feature type="region of interest" description="Disordered" evidence="1">
    <location>
        <begin position="30"/>
        <end position="91"/>
    </location>
</feature>
<sequence length="284" mass="31277">MREYPRGVQTATERQPSTTIFMTRGIAPWLRQEATPDFENQPLSPPEAVPQGDGTSPSEGAEALTNIRTAPPITNVPSVSTGSSVEDSGSEIDALERTPIKALGSLWQIGYPYTDTEMSTLYEMPLWKVKLRPLAPAKISPSFPPNPFLPVTEPVLSPSMRYTPEQARPVTVPSPPHTLYPCSPRPVICPQLTQGYATDMHKPGKSDDHIPQLGKRQRDVESEEDWDEHKSTTGTLITESQRGTSNAEKAVASVVTDAQRAALLMRQFAKRRCLVREEEDGMGD</sequence>
<feature type="compositionally biased region" description="Basic and acidic residues" evidence="1">
    <location>
        <begin position="201"/>
        <end position="220"/>
    </location>
</feature>
<keyword evidence="3" id="KW-1185">Reference proteome</keyword>
<comment type="caution">
    <text evidence="2">The sequence shown here is derived from an EMBL/GenBank/DDBJ whole genome shotgun (WGS) entry which is preliminary data.</text>
</comment>
<gene>
    <name evidence="2" type="ORF">BS47DRAFT_432765</name>
</gene>
<reference evidence="2" key="1">
    <citation type="journal article" date="2020" name="Nat. Commun.">
        <title>Large-scale genome sequencing of mycorrhizal fungi provides insights into the early evolution of symbiotic traits.</title>
        <authorList>
            <person name="Miyauchi S."/>
            <person name="Kiss E."/>
            <person name="Kuo A."/>
            <person name="Drula E."/>
            <person name="Kohler A."/>
            <person name="Sanchez-Garcia M."/>
            <person name="Morin E."/>
            <person name="Andreopoulos B."/>
            <person name="Barry K.W."/>
            <person name="Bonito G."/>
            <person name="Buee M."/>
            <person name="Carver A."/>
            <person name="Chen C."/>
            <person name="Cichocki N."/>
            <person name="Clum A."/>
            <person name="Culley D."/>
            <person name="Crous P.W."/>
            <person name="Fauchery L."/>
            <person name="Girlanda M."/>
            <person name="Hayes R.D."/>
            <person name="Keri Z."/>
            <person name="LaButti K."/>
            <person name="Lipzen A."/>
            <person name="Lombard V."/>
            <person name="Magnuson J."/>
            <person name="Maillard F."/>
            <person name="Murat C."/>
            <person name="Nolan M."/>
            <person name="Ohm R.A."/>
            <person name="Pangilinan J."/>
            <person name="Pereira M.F."/>
            <person name="Perotto S."/>
            <person name="Peter M."/>
            <person name="Pfister S."/>
            <person name="Riley R."/>
            <person name="Sitrit Y."/>
            <person name="Stielow J.B."/>
            <person name="Szollosi G."/>
            <person name="Zifcakova L."/>
            <person name="Stursova M."/>
            <person name="Spatafora J.W."/>
            <person name="Tedersoo L."/>
            <person name="Vaario L.M."/>
            <person name="Yamada A."/>
            <person name="Yan M."/>
            <person name="Wang P."/>
            <person name="Xu J."/>
            <person name="Bruns T."/>
            <person name="Baldrian P."/>
            <person name="Vilgalys R."/>
            <person name="Dunand C."/>
            <person name="Henrissat B."/>
            <person name="Grigoriev I.V."/>
            <person name="Hibbett D."/>
            <person name="Nagy L.G."/>
            <person name="Martin F.M."/>
        </authorList>
    </citation>
    <scope>NUCLEOTIDE SEQUENCE</scope>
    <source>
        <strain evidence="2">UP504</strain>
    </source>
</reference>
<evidence type="ECO:0000256" key="1">
    <source>
        <dbReference type="SAM" id="MobiDB-lite"/>
    </source>
</evidence>
<feature type="region of interest" description="Disordered" evidence="1">
    <location>
        <begin position="201"/>
        <end position="247"/>
    </location>
</feature>
<organism evidence="2 3">
    <name type="scientific">Hydnum rufescens UP504</name>
    <dbReference type="NCBI Taxonomy" id="1448309"/>
    <lineage>
        <taxon>Eukaryota</taxon>
        <taxon>Fungi</taxon>
        <taxon>Dikarya</taxon>
        <taxon>Basidiomycota</taxon>
        <taxon>Agaricomycotina</taxon>
        <taxon>Agaricomycetes</taxon>
        <taxon>Cantharellales</taxon>
        <taxon>Hydnaceae</taxon>
        <taxon>Hydnum</taxon>
    </lineage>
</organism>
<dbReference type="AlphaFoldDB" id="A0A9P6AIL7"/>
<dbReference type="EMBL" id="MU129111">
    <property type="protein sequence ID" value="KAF9506413.1"/>
    <property type="molecule type" value="Genomic_DNA"/>
</dbReference>
<dbReference type="Proteomes" id="UP000886523">
    <property type="component" value="Unassembled WGS sequence"/>
</dbReference>